<evidence type="ECO:0000313" key="2">
    <source>
        <dbReference type="Proteomes" id="UP000248961"/>
    </source>
</evidence>
<reference evidence="1 2" key="1">
    <citation type="submission" date="2018-02" db="EMBL/GenBank/DDBJ databases">
        <title>The genomes of Aspergillus section Nigri reveals drivers in fungal speciation.</title>
        <authorList>
            <consortium name="DOE Joint Genome Institute"/>
            <person name="Vesth T.C."/>
            <person name="Nybo J."/>
            <person name="Theobald S."/>
            <person name="Brandl J."/>
            <person name="Frisvad J.C."/>
            <person name="Nielsen K.F."/>
            <person name="Lyhne E.K."/>
            <person name="Kogle M.E."/>
            <person name="Kuo A."/>
            <person name="Riley R."/>
            <person name="Clum A."/>
            <person name="Nolan M."/>
            <person name="Lipzen A."/>
            <person name="Salamov A."/>
            <person name="Henrissat B."/>
            <person name="Wiebenga A."/>
            <person name="De vries R.P."/>
            <person name="Grigoriev I.V."/>
            <person name="Mortensen U.H."/>
            <person name="Andersen M.R."/>
            <person name="Baker S.E."/>
        </authorList>
    </citation>
    <scope>NUCLEOTIDE SEQUENCE [LARGE SCALE GENOMIC DNA]</scope>
    <source>
        <strain evidence="1 2">CBS 101889</strain>
    </source>
</reference>
<proteinExistence type="predicted"/>
<dbReference type="OrthoDB" id="10623696at2759"/>
<gene>
    <name evidence="1" type="ORF">BO97DRAFT_412058</name>
</gene>
<protein>
    <submittedName>
        <fullName evidence="1">Uncharacterized protein</fullName>
    </submittedName>
</protein>
<dbReference type="EMBL" id="KZ824273">
    <property type="protein sequence ID" value="RAL14754.1"/>
    <property type="molecule type" value="Genomic_DNA"/>
</dbReference>
<accession>A0A395I9D7</accession>
<name>A0A395I9D7_ASPHC</name>
<keyword evidence="2" id="KW-1185">Reference proteome</keyword>
<dbReference type="GeneID" id="37200503"/>
<sequence length="198" mass="21716">MGLLLGWWLSSEPYRGEGFCVPLSTWNMLLQDTGFTGVEYEFRDYRSDACLELSVLHLLWLHGSAGTERRWFSQNPDLGGGVGLGGAESHRPLAHGVYLNDILQADSVFKTVERGIQCLGEIEHIVPLTGKAIIMDALQLAKNALVFIKPFFEPDQTLVDSFPCLFTNNGLNGPASGNLSANPSDLTSFDMPDILGQQ</sequence>
<dbReference type="RefSeq" id="XP_025553908.1">
    <property type="nucleotide sequence ID" value="XM_025696214.1"/>
</dbReference>
<dbReference type="AlphaFoldDB" id="A0A395I9D7"/>
<organism evidence="1 2">
    <name type="scientific">Aspergillus homomorphus (strain CBS 101889)</name>
    <dbReference type="NCBI Taxonomy" id="1450537"/>
    <lineage>
        <taxon>Eukaryota</taxon>
        <taxon>Fungi</taxon>
        <taxon>Dikarya</taxon>
        <taxon>Ascomycota</taxon>
        <taxon>Pezizomycotina</taxon>
        <taxon>Eurotiomycetes</taxon>
        <taxon>Eurotiomycetidae</taxon>
        <taxon>Eurotiales</taxon>
        <taxon>Aspergillaceae</taxon>
        <taxon>Aspergillus</taxon>
        <taxon>Aspergillus subgen. Circumdati</taxon>
    </lineage>
</organism>
<dbReference type="STRING" id="1450537.A0A395I9D7"/>
<evidence type="ECO:0000313" key="1">
    <source>
        <dbReference type="EMBL" id="RAL14754.1"/>
    </source>
</evidence>
<dbReference type="VEuPathDB" id="FungiDB:BO97DRAFT_412058"/>
<dbReference type="Proteomes" id="UP000248961">
    <property type="component" value="Unassembled WGS sequence"/>
</dbReference>